<gene>
    <name evidence="1" type="ORF">GA0074694_5179</name>
</gene>
<reference evidence="2" key="1">
    <citation type="submission" date="2016-06" db="EMBL/GenBank/DDBJ databases">
        <authorList>
            <person name="Varghese N."/>
        </authorList>
    </citation>
    <scope>NUCLEOTIDE SEQUENCE [LARGE SCALE GENOMIC DNA]</scope>
    <source>
        <strain evidence="2">DSM 46123</strain>
    </source>
</reference>
<proteinExistence type="predicted"/>
<dbReference type="RefSeq" id="WP_176738116.1">
    <property type="nucleotide sequence ID" value="NZ_FMHU01000002.1"/>
</dbReference>
<evidence type="ECO:0000313" key="2">
    <source>
        <dbReference type="Proteomes" id="UP000198906"/>
    </source>
</evidence>
<keyword evidence="2" id="KW-1185">Reference proteome</keyword>
<sequence>MEDPLPEQMRTAAGALLAALDGPTRARAAHPFDDDARRHLEYRPRPRPGVCLADLDRGARKATHRLLATALSPHAYAQAMTIMALEEVLDRAEGWRRGRHSDDYWVAVFGDPARDDRWSWRVEGHHLSVSMTVVDDQVAAAPVFLGANPAAVRHAGRTVSRPLAAEEDLARALLDAMGASARAAAVVDARAPDDIISATRPTAPGRIDPLGVPASRLGPTGRALLDQLVALYLDRLPPELAAREARRLDGGELHFAWAGPIAPGQRHYYRVQGEDLLIEYDNTAADGNHAHTVLRRPSADFGADLLAAHHAEAHPRNR</sequence>
<organism evidence="1 2">
    <name type="scientific">Micromonospora inyonensis</name>
    <dbReference type="NCBI Taxonomy" id="47866"/>
    <lineage>
        <taxon>Bacteria</taxon>
        <taxon>Bacillati</taxon>
        <taxon>Actinomycetota</taxon>
        <taxon>Actinomycetes</taxon>
        <taxon>Micromonosporales</taxon>
        <taxon>Micromonosporaceae</taxon>
        <taxon>Micromonospora</taxon>
    </lineage>
</organism>
<name>A0A1C6SGN7_9ACTN</name>
<dbReference type="Pfam" id="PF12006">
    <property type="entry name" value="DUF3500"/>
    <property type="match status" value="1"/>
</dbReference>
<dbReference type="EMBL" id="FMHU01000002">
    <property type="protein sequence ID" value="SCL28674.1"/>
    <property type="molecule type" value="Genomic_DNA"/>
</dbReference>
<dbReference type="PANTHER" id="PTHR37489">
    <property type="entry name" value="DUF3500 DOMAIN-CONTAINING PROTEIN"/>
    <property type="match status" value="1"/>
</dbReference>
<evidence type="ECO:0000313" key="1">
    <source>
        <dbReference type="EMBL" id="SCL28674.1"/>
    </source>
</evidence>
<dbReference type="InterPro" id="IPR021889">
    <property type="entry name" value="DUF3500"/>
</dbReference>
<dbReference type="AlphaFoldDB" id="A0A1C6SGN7"/>
<accession>A0A1C6SGN7</accession>
<dbReference type="STRING" id="47866.GA0074694_5179"/>
<dbReference type="Proteomes" id="UP000198906">
    <property type="component" value="Unassembled WGS sequence"/>
</dbReference>
<dbReference type="PANTHER" id="PTHR37489:SF1">
    <property type="entry name" value="DUF3500 DOMAIN-CONTAINING PROTEIN"/>
    <property type="match status" value="1"/>
</dbReference>
<protein>
    <recommendedName>
        <fullName evidence="3">DUF3500 domain-containing protein</fullName>
    </recommendedName>
</protein>
<evidence type="ECO:0008006" key="3">
    <source>
        <dbReference type="Google" id="ProtNLM"/>
    </source>
</evidence>